<dbReference type="EMBL" id="JACLAW010000018">
    <property type="protein sequence ID" value="MBC2667360.1"/>
    <property type="molecule type" value="Genomic_DNA"/>
</dbReference>
<dbReference type="PANTHER" id="PTHR30237:SF2">
    <property type="entry name" value="MUREIN TETRAPEPTIDE CARBOXYPEPTIDASE"/>
    <property type="match status" value="1"/>
</dbReference>
<dbReference type="Proteomes" id="UP000566813">
    <property type="component" value="Unassembled WGS sequence"/>
</dbReference>
<dbReference type="SUPFAM" id="SSF52317">
    <property type="entry name" value="Class I glutamine amidotransferase-like"/>
    <property type="match status" value="1"/>
</dbReference>
<evidence type="ECO:0000256" key="1">
    <source>
        <dbReference type="ARBA" id="ARBA00010233"/>
    </source>
</evidence>
<dbReference type="InterPro" id="IPR003507">
    <property type="entry name" value="S66_fam"/>
</dbReference>
<evidence type="ECO:0000313" key="9">
    <source>
        <dbReference type="Proteomes" id="UP000566813"/>
    </source>
</evidence>
<evidence type="ECO:0000256" key="4">
    <source>
        <dbReference type="ARBA" id="ARBA00022801"/>
    </source>
</evidence>
<sequence>MIRVAICAPATPFTREDAARVLALAEDYPGVELHFHEQCFAEEGHFAGPDAQRLAAFLECANDPGFDAVWFVRGGYGSNRIAQEAITRLDHAAAGKAYLGYSDGGYLLAALYRARIGRPVHAPMPTDIRRTGGDEAVRRSLGWLSGDRSGEEPSLAGETRPVVALNLTTLAMLGGTPLMPGLARHVVMVEEVSEYLYSVDRLFFHATAHLGGIAGLRLGRVTDVPENDRPFGAEPEEIARYWCARREIPFLGAADIGHDAANRIVPFGLASGSPGQ</sequence>
<dbReference type="CDD" id="cd07025">
    <property type="entry name" value="Peptidase_S66"/>
    <property type="match status" value="1"/>
</dbReference>
<feature type="domain" description="LD-carboxypeptidase N-terminal" evidence="6">
    <location>
        <begin position="4"/>
        <end position="114"/>
    </location>
</feature>
<dbReference type="Pfam" id="PF02016">
    <property type="entry name" value="Peptidase_S66"/>
    <property type="match status" value="1"/>
</dbReference>
<dbReference type="PANTHER" id="PTHR30237">
    <property type="entry name" value="MURAMOYLTETRAPEPTIDE CARBOXYPEPTIDASE"/>
    <property type="match status" value="1"/>
</dbReference>
<dbReference type="Pfam" id="PF17676">
    <property type="entry name" value="Peptidase_S66C"/>
    <property type="match status" value="1"/>
</dbReference>
<dbReference type="Gene3D" id="3.40.50.10740">
    <property type="entry name" value="Class I glutamine amidotransferase-like"/>
    <property type="match status" value="1"/>
</dbReference>
<dbReference type="GO" id="GO:0004180">
    <property type="term" value="F:carboxypeptidase activity"/>
    <property type="evidence" value="ECO:0007669"/>
    <property type="project" value="UniProtKB-KW"/>
</dbReference>
<evidence type="ECO:0000259" key="6">
    <source>
        <dbReference type="Pfam" id="PF02016"/>
    </source>
</evidence>
<reference evidence="8 9" key="1">
    <citation type="submission" date="2020-08" db="EMBL/GenBank/DDBJ databases">
        <title>The genome sequence of type strain Novosphingobium flavum NBRC 111647.</title>
        <authorList>
            <person name="Liu Y."/>
        </authorList>
    </citation>
    <scope>NUCLEOTIDE SEQUENCE [LARGE SCALE GENOMIC DNA]</scope>
    <source>
        <strain evidence="8 9">NBRC 111647</strain>
    </source>
</reference>
<feature type="domain" description="LD-carboxypeptidase C-terminal" evidence="7">
    <location>
        <begin position="166"/>
        <end position="269"/>
    </location>
</feature>
<accession>A0A7X1FUR1</accession>
<evidence type="ECO:0000256" key="2">
    <source>
        <dbReference type="ARBA" id="ARBA00022645"/>
    </source>
</evidence>
<gene>
    <name evidence="8" type="ORF">H7F51_17715</name>
</gene>
<dbReference type="InterPro" id="IPR029062">
    <property type="entry name" value="Class_I_gatase-like"/>
</dbReference>
<comment type="caution">
    <text evidence="8">The sequence shown here is derived from an EMBL/GenBank/DDBJ whole genome shotgun (WGS) entry which is preliminary data.</text>
</comment>
<keyword evidence="9" id="KW-1185">Reference proteome</keyword>
<dbReference type="GO" id="GO:0008236">
    <property type="term" value="F:serine-type peptidase activity"/>
    <property type="evidence" value="ECO:0007669"/>
    <property type="project" value="UniProtKB-KW"/>
</dbReference>
<proteinExistence type="inferred from homology"/>
<dbReference type="SUPFAM" id="SSF141986">
    <property type="entry name" value="LD-carboxypeptidase A C-terminal domain-like"/>
    <property type="match status" value="1"/>
</dbReference>
<evidence type="ECO:0000313" key="8">
    <source>
        <dbReference type="EMBL" id="MBC2667360.1"/>
    </source>
</evidence>
<dbReference type="InterPro" id="IPR027461">
    <property type="entry name" value="Carboxypeptidase_A_C_sf"/>
</dbReference>
<dbReference type="GO" id="GO:0006508">
    <property type="term" value="P:proteolysis"/>
    <property type="evidence" value="ECO:0007669"/>
    <property type="project" value="UniProtKB-KW"/>
</dbReference>
<dbReference type="InterPro" id="IPR027478">
    <property type="entry name" value="LdcA_N"/>
</dbReference>
<evidence type="ECO:0000259" key="7">
    <source>
        <dbReference type="Pfam" id="PF17676"/>
    </source>
</evidence>
<dbReference type="InterPro" id="IPR040921">
    <property type="entry name" value="Peptidase_S66C"/>
</dbReference>
<dbReference type="InterPro" id="IPR040449">
    <property type="entry name" value="Peptidase_S66_N"/>
</dbReference>
<keyword evidence="3" id="KW-0645">Protease</keyword>
<evidence type="ECO:0000256" key="3">
    <source>
        <dbReference type="ARBA" id="ARBA00022670"/>
    </source>
</evidence>
<protein>
    <submittedName>
        <fullName evidence="8">LD-carboxypeptidase</fullName>
    </submittedName>
</protein>
<dbReference type="RefSeq" id="WP_185665658.1">
    <property type="nucleotide sequence ID" value="NZ_JACLAW010000018.1"/>
</dbReference>
<keyword evidence="5" id="KW-0720">Serine protease</keyword>
<organism evidence="8 9">
    <name type="scientific">Novosphingobium flavum</name>
    <dbReference type="NCBI Taxonomy" id="1778672"/>
    <lineage>
        <taxon>Bacteria</taxon>
        <taxon>Pseudomonadati</taxon>
        <taxon>Pseudomonadota</taxon>
        <taxon>Alphaproteobacteria</taxon>
        <taxon>Sphingomonadales</taxon>
        <taxon>Sphingomonadaceae</taxon>
        <taxon>Novosphingobium</taxon>
    </lineage>
</organism>
<dbReference type="Gene3D" id="3.50.30.60">
    <property type="entry name" value="LD-carboxypeptidase A C-terminal domain-like"/>
    <property type="match status" value="1"/>
</dbReference>
<name>A0A7X1FUR1_9SPHN</name>
<dbReference type="AlphaFoldDB" id="A0A7X1FUR1"/>
<comment type="similarity">
    <text evidence="1">Belongs to the peptidase S66 family.</text>
</comment>
<evidence type="ECO:0000256" key="5">
    <source>
        <dbReference type="ARBA" id="ARBA00022825"/>
    </source>
</evidence>
<keyword evidence="2 8" id="KW-0121">Carboxypeptidase</keyword>
<keyword evidence="4" id="KW-0378">Hydrolase</keyword>